<keyword evidence="1" id="KW-0732">Signal</keyword>
<dbReference type="AlphaFoldDB" id="A0A0C9SW09"/>
<gene>
    <name evidence="2" type="ORF">PLICRDRAFT_702545</name>
</gene>
<feature type="chain" id="PRO_5002203337" evidence="1">
    <location>
        <begin position="19"/>
        <end position="97"/>
    </location>
</feature>
<evidence type="ECO:0000313" key="3">
    <source>
        <dbReference type="Proteomes" id="UP000053263"/>
    </source>
</evidence>
<dbReference type="EMBL" id="KN832578">
    <property type="protein sequence ID" value="KII83405.1"/>
    <property type="molecule type" value="Genomic_DNA"/>
</dbReference>
<protein>
    <submittedName>
        <fullName evidence="2">Uncharacterized protein</fullName>
    </submittedName>
</protein>
<reference evidence="2 3" key="1">
    <citation type="submission" date="2014-06" db="EMBL/GenBank/DDBJ databases">
        <title>Evolutionary Origins and Diversification of the Mycorrhizal Mutualists.</title>
        <authorList>
            <consortium name="DOE Joint Genome Institute"/>
            <consortium name="Mycorrhizal Genomics Consortium"/>
            <person name="Kohler A."/>
            <person name="Kuo A."/>
            <person name="Nagy L.G."/>
            <person name="Floudas D."/>
            <person name="Copeland A."/>
            <person name="Barry K.W."/>
            <person name="Cichocki N."/>
            <person name="Veneault-Fourrey C."/>
            <person name="LaButti K."/>
            <person name="Lindquist E.A."/>
            <person name="Lipzen A."/>
            <person name="Lundell T."/>
            <person name="Morin E."/>
            <person name="Murat C."/>
            <person name="Riley R."/>
            <person name="Ohm R."/>
            <person name="Sun H."/>
            <person name="Tunlid A."/>
            <person name="Henrissat B."/>
            <person name="Grigoriev I.V."/>
            <person name="Hibbett D.S."/>
            <person name="Martin F."/>
        </authorList>
    </citation>
    <scope>NUCLEOTIDE SEQUENCE [LARGE SCALE GENOMIC DNA]</scope>
    <source>
        <strain evidence="2 3">FD-325 SS-3</strain>
    </source>
</reference>
<name>A0A0C9SW09_PLICR</name>
<dbReference type="Proteomes" id="UP000053263">
    <property type="component" value="Unassembled WGS sequence"/>
</dbReference>
<proteinExistence type="predicted"/>
<organism evidence="2 3">
    <name type="scientific">Plicaturopsis crispa FD-325 SS-3</name>
    <dbReference type="NCBI Taxonomy" id="944288"/>
    <lineage>
        <taxon>Eukaryota</taxon>
        <taxon>Fungi</taxon>
        <taxon>Dikarya</taxon>
        <taxon>Basidiomycota</taxon>
        <taxon>Agaricomycotina</taxon>
        <taxon>Agaricomycetes</taxon>
        <taxon>Agaricomycetidae</taxon>
        <taxon>Amylocorticiales</taxon>
        <taxon>Amylocorticiaceae</taxon>
        <taxon>Plicatura</taxon>
        <taxon>Plicaturopsis crispa</taxon>
    </lineage>
</organism>
<feature type="signal peptide" evidence="1">
    <location>
        <begin position="1"/>
        <end position="18"/>
    </location>
</feature>
<accession>A0A0C9SW09</accession>
<evidence type="ECO:0000313" key="2">
    <source>
        <dbReference type="EMBL" id="KII83405.1"/>
    </source>
</evidence>
<sequence>MTRLLVALFLFLAASATAFTPPAAAANPPAVAAAAAVNPRTQPTLVQLIEGRDIVQSVVEVIGSVADAADGLLEELQSATAAANRLLQGGEKDRWDI</sequence>
<evidence type="ECO:0000256" key="1">
    <source>
        <dbReference type="SAM" id="SignalP"/>
    </source>
</evidence>
<keyword evidence="3" id="KW-1185">Reference proteome</keyword>
<dbReference type="HOGENOM" id="CLU_2347600_0_0_1"/>